<comment type="subcellular location">
    <subcellularLocation>
        <location evidence="1">Endoplasmic reticulum membrane</location>
        <topology evidence="1">Multi-pass membrane protein</topology>
    </subcellularLocation>
</comment>
<sequence length="210" mass="24746">MTKFELTTKIKDTILKSNGDSEYKTKLLSDSYISHVKLMDFYKKCKPTDSLLDLIKQSKLCIEPYKVEVRPKSKQFIKQMERLRLEEKEREYKRLINPPPEYNTLYELKLEDELITPQQAHKELKNQLTTIVNIMVSVGSVSYAIWYWTKSSWGLKESSRVLVTIFFGLLILIAEVVVYLGYINKIEDARTKERKKKEIKKVLRSIDLTN</sequence>
<organism evidence="7 8">
    <name type="scientific">Candida verbasci</name>
    <dbReference type="NCBI Taxonomy" id="1227364"/>
    <lineage>
        <taxon>Eukaryota</taxon>
        <taxon>Fungi</taxon>
        <taxon>Dikarya</taxon>
        <taxon>Ascomycota</taxon>
        <taxon>Saccharomycotina</taxon>
        <taxon>Pichiomycetes</taxon>
        <taxon>Debaryomycetaceae</taxon>
        <taxon>Candida/Lodderomyces clade</taxon>
        <taxon>Candida</taxon>
    </lineage>
</organism>
<dbReference type="GO" id="GO:0005789">
    <property type="term" value="C:endoplasmic reticulum membrane"/>
    <property type="evidence" value="ECO:0007669"/>
    <property type="project" value="UniProtKB-SubCell"/>
</dbReference>
<evidence type="ECO:0000256" key="2">
    <source>
        <dbReference type="ARBA" id="ARBA00022692"/>
    </source>
</evidence>
<evidence type="ECO:0000256" key="5">
    <source>
        <dbReference type="ARBA" id="ARBA00023136"/>
    </source>
</evidence>
<dbReference type="PANTHER" id="PTHR31394:SF1">
    <property type="entry name" value="TRANSMEMBRANE PROTEIN 199"/>
    <property type="match status" value="1"/>
</dbReference>
<evidence type="ECO:0000256" key="6">
    <source>
        <dbReference type="SAM" id="Phobius"/>
    </source>
</evidence>
<dbReference type="AlphaFoldDB" id="A0A9W4X9H8"/>
<dbReference type="InterPro" id="IPR021013">
    <property type="entry name" value="ATPase_Vma12"/>
</dbReference>
<dbReference type="Pfam" id="PF11712">
    <property type="entry name" value="Vma12"/>
    <property type="match status" value="1"/>
</dbReference>
<feature type="transmembrane region" description="Helical" evidence="6">
    <location>
        <begin position="128"/>
        <end position="149"/>
    </location>
</feature>
<evidence type="ECO:0000256" key="3">
    <source>
        <dbReference type="ARBA" id="ARBA00022824"/>
    </source>
</evidence>
<reference evidence="7" key="1">
    <citation type="submission" date="2022-12" db="EMBL/GenBank/DDBJ databases">
        <authorList>
            <person name="Brejova B."/>
        </authorList>
    </citation>
    <scope>NUCLEOTIDE SEQUENCE</scope>
</reference>
<comment type="caution">
    <text evidence="7">The sequence shown here is derived from an EMBL/GenBank/DDBJ whole genome shotgun (WGS) entry which is preliminary data.</text>
</comment>
<keyword evidence="3" id="KW-0256">Endoplasmic reticulum</keyword>
<protein>
    <recommendedName>
        <fullName evidence="9">Vacuolar ATPase assembly integral membrane protein VPH2</fullName>
    </recommendedName>
</protein>
<evidence type="ECO:0000313" key="8">
    <source>
        <dbReference type="Proteomes" id="UP001152885"/>
    </source>
</evidence>
<proteinExistence type="predicted"/>
<keyword evidence="4 6" id="KW-1133">Transmembrane helix</keyword>
<accession>A0A9W4X9H8</accession>
<keyword evidence="2 6" id="KW-0812">Transmembrane</keyword>
<dbReference type="Proteomes" id="UP001152885">
    <property type="component" value="Unassembled WGS sequence"/>
</dbReference>
<dbReference type="GO" id="GO:0070072">
    <property type="term" value="P:vacuolar proton-transporting V-type ATPase complex assembly"/>
    <property type="evidence" value="ECO:0007669"/>
    <property type="project" value="InterPro"/>
</dbReference>
<name>A0A9W4X9H8_9ASCO</name>
<gene>
    <name evidence="7" type="ORF">CANVERA_P1706</name>
</gene>
<feature type="transmembrane region" description="Helical" evidence="6">
    <location>
        <begin position="161"/>
        <end position="182"/>
    </location>
</feature>
<keyword evidence="8" id="KW-1185">Reference proteome</keyword>
<dbReference type="PANTHER" id="PTHR31394">
    <property type="entry name" value="TRANSMEMBRANE PROTEIN 199"/>
    <property type="match status" value="1"/>
</dbReference>
<dbReference type="OrthoDB" id="19981at2759"/>
<dbReference type="EMBL" id="CANTUO010000001">
    <property type="protein sequence ID" value="CAI5757189.1"/>
    <property type="molecule type" value="Genomic_DNA"/>
</dbReference>
<evidence type="ECO:0000313" key="7">
    <source>
        <dbReference type="EMBL" id="CAI5757189.1"/>
    </source>
</evidence>
<evidence type="ECO:0000256" key="1">
    <source>
        <dbReference type="ARBA" id="ARBA00004477"/>
    </source>
</evidence>
<evidence type="ECO:0000256" key="4">
    <source>
        <dbReference type="ARBA" id="ARBA00022989"/>
    </source>
</evidence>
<evidence type="ECO:0008006" key="9">
    <source>
        <dbReference type="Google" id="ProtNLM"/>
    </source>
</evidence>
<keyword evidence="5 6" id="KW-0472">Membrane</keyword>